<proteinExistence type="predicted"/>
<gene>
    <name evidence="2" type="ORF">GCM10010470_53610</name>
</gene>
<dbReference type="InterPro" id="IPR014044">
    <property type="entry name" value="CAP_dom"/>
</dbReference>
<dbReference type="EMBL" id="BAAAUX010000023">
    <property type="protein sequence ID" value="GAA2811493.1"/>
    <property type="molecule type" value="Genomic_DNA"/>
</dbReference>
<dbReference type="PANTHER" id="PTHR31157:SF1">
    <property type="entry name" value="SCP DOMAIN-CONTAINING PROTEIN"/>
    <property type="match status" value="1"/>
</dbReference>
<reference evidence="2 3" key="1">
    <citation type="journal article" date="2019" name="Int. J. Syst. Evol. Microbiol.">
        <title>The Global Catalogue of Microorganisms (GCM) 10K type strain sequencing project: providing services to taxonomists for standard genome sequencing and annotation.</title>
        <authorList>
            <consortium name="The Broad Institute Genomics Platform"/>
            <consortium name="The Broad Institute Genome Sequencing Center for Infectious Disease"/>
            <person name="Wu L."/>
            <person name="Ma J."/>
        </authorList>
    </citation>
    <scope>NUCLEOTIDE SEQUENCE [LARGE SCALE GENOMIC DNA]</scope>
    <source>
        <strain evidence="2 3">JCM 9383</strain>
    </source>
</reference>
<evidence type="ECO:0000313" key="3">
    <source>
        <dbReference type="Proteomes" id="UP001500979"/>
    </source>
</evidence>
<dbReference type="Pfam" id="PF00188">
    <property type="entry name" value="CAP"/>
    <property type="match status" value="1"/>
</dbReference>
<feature type="domain" description="SCP" evidence="1">
    <location>
        <begin position="25"/>
        <end position="127"/>
    </location>
</feature>
<dbReference type="Proteomes" id="UP001500979">
    <property type="component" value="Unassembled WGS sequence"/>
</dbReference>
<dbReference type="Gene3D" id="3.40.33.10">
    <property type="entry name" value="CAP"/>
    <property type="match status" value="1"/>
</dbReference>
<sequence length="140" mass="14873">MRILGRAARMFGLIAPERSEADQILDMTNQARAEAGHPPLRFADALNRAALAHSADMAAGGFLSHTGTDGSDPADRAKAAGYPVGAIAENIACGSDDPLRTFQQWLESPEHCDNMLSPAFAEAGVGHDGDYWTLKLARPV</sequence>
<name>A0ABN3VJX7_9PSEU</name>
<dbReference type="SUPFAM" id="SSF55797">
    <property type="entry name" value="PR-1-like"/>
    <property type="match status" value="1"/>
</dbReference>
<dbReference type="InterPro" id="IPR035940">
    <property type="entry name" value="CAP_sf"/>
</dbReference>
<accession>A0ABN3VJX7</accession>
<evidence type="ECO:0000259" key="1">
    <source>
        <dbReference type="Pfam" id="PF00188"/>
    </source>
</evidence>
<keyword evidence="3" id="KW-1185">Reference proteome</keyword>
<protein>
    <recommendedName>
        <fullName evidence="1">SCP domain-containing protein</fullName>
    </recommendedName>
</protein>
<dbReference type="PANTHER" id="PTHR31157">
    <property type="entry name" value="SCP DOMAIN-CONTAINING PROTEIN"/>
    <property type="match status" value="1"/>
</dbReference>
<dbReference type="RefSeq" id="WP_344684321.1">
    <property type="nucleotide sequence ID" value="NZ_BAAAUX010000023.1"/>
</dbReference>
<comment type="caution">
    <text evidence="2">The sequence shown here is derived from an EMBL/GenBank/DDBJ whole genome shotgun (WGS) entry which is preliminary data.</text>
</comment>
<organism evidence="2 3">
    <name type="scientific">Saccharopolyspora taberi</name>
    <dbReference type="NCBI Taxonomy" id="60895"/>
    <lineage>
        <taxon>Bacteria</taxon>
        <taxon>Bacillati</taxon>
        <taxon>Actinomycetota</taxon>
        <taxon>Actinomycetes</taxon>
        <taxon>Pseudonocardiales</taxon>
        <taxon>Pseudonocardiaceae</taxon>
        <taxon>Saccharopolyspora</taxon>
    </lineage>
</organism>
<evidence type="ECO:0000313" key="2">
    <source>
        <dbReference type="EMBL" id="GAA2811493.1"/>
    </source>
</evidence>
<dbReference type="CDD" id="cd05379">
    <property type="entry name" value="CAP_bacterial"/>
    <property type="match status" value="1"/>
</dbReference>